<dbReference type="Gene3D" id="1.25.40.10">
    <property type="entry name" value="Tetratricopeptide repeat domain"/>
    <property type="match status" value="2"/>
</dbReference>
<keyword evidence="4" id="KW-1185">Reference proteome</keyword>
<evidence type="ECO:0000313" key="5">
    <source>
        <dbReference type="WBParaSite" id="Pan_g13005.t1"/>
    </source>
</evidence>
<feature type="region of interest" description="Disordered" evidence="2">
    <location>
        <begin position="927"/>
        <end position="947"/>
    </location>
</feature>
<dbReference type="WBParaSite" id="Pan_g13005.t1">
    <property type="protein sequence ID" value="Pan_g13005.t1"/>
    <property type="gene ID" value="Pan_g13005"/>
</dbReference>
<feature type="transmembrane region" description="Helical" evidence="3">
    <location>
        <begin position="12"/>
        <end position="36"/>
    </location>
</feature>
<dbReference type="InterPro" id="IPR052630">
    <property type="entry name" value="TTC17"/>
</dbReference>
<keyword evidence="3" id="KW-0472">Membrane</keyword>
<reference evidence="4" key="1">
    <citation type="journal article" date="2013" name="Genetics">
        <title>The draft genome and transcriptome of Panagrellus redivivus are shaped by the harsh demands of a free-living lifestyle.</title>
        <authorList>
            <person name="Srinivasan J."/>
            <person name="Dillman A.R."/>
            <person name="Macchietto M.G."/>
            <person name="Heikkinen L."/>
            <person name="Lakso M."/>
            <person name="Fracchia K.M."/>
            <person name="Antoshechkin I."/>
            <person name="Mortazavi A."/>
            <person name="Wong G."/>
            <person name="Sternberg P.W."/>
        </authorList>
    </citation>
    <scope>NUCLEOTIDE SEQUENCE [LARGE SCALE GENOMIC DNA]</scope>
    <source>
        <strain evidence="4">MT8872</strain>
    </source>
</reference>
<dbReference type="GO" id="GO:0015629">
    <property type="term" value="C:actin cytoskeleton"/>
    <property type="evidence" value="ECO:0007669"/>
    <property type="project" value="TreeGrafter"/>
</dbReference>
<keyword evidence="1" id="KW-0802">TPR repeat</keyword>
<dbReference type="PANTHER" id="PTHR16091:SF1">
    <property type="entry name" value="TETRATRICOPEPTIDE REPEAT PROTEIN 17"/>
    <property type="match status" value="1"/>
</dbReference>
<dbReference type="GO" id="GO:0005737">
    <property type="term" value="C:cytoplasm"/>
    <property type="evidence" value="ECO:0007669"/>
    <property type="project" value="TreeGrafter"/>
</dbReference>
<dbReference type="GO" id="GO:0030041">
    <property type="term" value="P:actin filament polymerization"/>
    <property type="evidence" value="ECO:0007669"/>
    <property type="project" value="TreeGrafter"/>
</dbReference>
<proteinExistence type="predicted"/>
<evidence type="ECO:0000313" key="4">
    <source>
        <dbReference type="Proteomes" id="UP000492821"/>
    </source>
</evidence>
<evidence type="ECO:0000256" key="1">
    <source>
        <dbReference type="PROSITE-ProRule" id="PRU00339"/>
    </source>
</evidence>
<dbReference type="PROSITE" id="PS51257">
    <property type="entry name" value="PROKAR_LIPOPROTEIN"/>
    <property type="match status" value="1"/>
</dbReference>
<dbReference type="InterPro" id="IPR019734">
    <property type="entry name" value="TPR_rpt"/>
</dbReference>
<accession>A0A7E4UUI2</accession>
<sequence>MSRQRPPGSSWISFQYVCFLVNAFIFSCICCVPLVLGETHWVLNDIENGRIEPVSNSPLCLRQPHSLVQFIEADELSEKVSQAYVEVGIARKEAFDAKYVDPKSAEKIMETDSNCRASKSIKFEEKTFNTFVEYDLMPALVETKTYITPPLAKDILTPSMLRKLYFGPLTVKKGFEPYCGNVPVKNRVTTLPLIHAGDLFALFPYPKEPYLIDLSKENLIHLGELIASSLDNDETRIFGLYYAGYYWRYHGNAVEAAACFQKSILMSMSSSGVFALASMHYLAGDYHHALAAFSTEDVVFNSAPAVPIQWYQASGDLHALMGELDSSEAQYTEALKTASKAYNSKNLQLKRSLVKCVKAIRETNPEAHSETVLKVKNAVLTLNEYREKVMNIKLPAADHIKAKYAYEHLTHGPMNGMSCQSYFTEGSKPKSRVRTLDCRLTNSKTYNASLAAKKVILRRDQSLKVQELMDVVNKGPAQRAEFLTYVHDAHVAFDEYYKKLTPFVGVDMDEPQSGKKYPLEGKTSTPIIEKVQVGPLVCEGLETFDLQRLYDTEIYDIEPEAFPFFPELIISPDNKGFSPAYLLTTLLALGPFDSSPLPWAEPSCLAYLNVDDNTTIVPGLKIGDYTKTKIPVYHEKTLRHFLETLLGGTTPQEKALVGDIGQRIYLAFQFNIGPKWMLYNLAAAYWRFMGNIKEAAICLKGALAANVHNDIALNQLAQLTVRLGPEYIPAAKKIAEEAIKIDPDEPVSHYTLGFLNFLDSSLYRAKREFTKTLELEPNFEDAKLALISVACLRRSSGTIETVRNLHRPMCCWPSEQNVYCFGRGDKQRCFRLSVRDDSDRVLDYQYVRCSGRYTKESYKVSPIYRFLLPLYVSMDELDNLMLHTKIQNITRGEEKSSKDTSPVIPLDDGGFDTVKFPTFRGIPEMDRFEQSSTDYGEARKKRLQKEAENNQLRNARLSEQEFEEKVRIIQGITDRRHVVSLDVELPAFLPNPGQDMVKNGLKYLKPPQPNTLADYCVMTEKNKRVLDHPSPTYISVTAKGIRLEEYVDPTAPVTSITGNEPICPEPEADDQWNVLDDLPGYQFREHYRFYNPETALTDALMSLGNKHERIDHVAARLHLALKTSKLSNNGNINGVVTAVSSLYWRVKGDPVNALKCLRHALKYLPEDMKDTALISMANIYHQAGFLHSALIVGGKAHQRTPDLVVTHFTLANIYATMGDYQHALQFFYSTLALQPSFQQAKERIRAIYCLTHGKVTV</sequence>
<keyword evidence="3" id="KW-0812">Transmembrane</keyword>
<dbReference type="PANTHER" id="PTHR16091">
    <property type="entry name" value="TTC17 PROTEIN"/>
    <property type="match status" value="1"/>
</dbReference>
<feature type="repeat" description="TPR" evidence="1">
    <location>
        <begin position="1204"/>
        <end position="1237"/>
    </location>
</feature>
<keyword evidence="3" id="KW-1133">Transmembrane helix</keyword>
<evidence type="ECO:0000256" key="2">
    <source>
        <dbReference type="SAM" id="MobiDB-lite"/>
    </source>
</evidence>
<dbReference type="AlphaFoldDB" id="A0A7E4UUI2"/>
<protein>
    <submittedName>
        <fullName evidence="5">TPR_REGION domain-containing protein</fullName>
    </submittedName>
</protein>
<dbReference type="SMART" id="SM00028">
    <property type="entry name" value="TPR"/>
    <property type="match status" value="4"/>
</dbReference>
<organism evidence="4 5">
    <name type="scientific">Panagrellus redivivus</name>
    <name type="common">Microworm</name>
    <dbReference type="NCBI Taxonomy" id="6233"/>
    <lineage>
        <taxon>Eukaryota</taxon>
        <taxon>Metazoa</taxon>
        <taxon>Ecdysozoa</taxon>
        <taxon>Nematoda</taxon>
        <taxon>Chromadorea</taxon>
        <taxon>Rhabditida</taxon>
        <taxon>Tylenchina</taxon>
        <taxon>Panagrolaimomorpha</taxon>
        <taxon>Panagrolaimoidea</taxon>
        <taxon>Panagrolaimidae</taxon>
        <taxon>Panagrellus</taxon>
    </lineage>
</organism>
<evidence type="ECO:0000256" key="3">
    <source>
        <dbReference type="SAM" id="Phobius"/>
    </source>
</evidence>
<dbReference type="PROSITE" id="PS50005">
    <property type="entry name" value="TPR"/>
    <property type="match status" value="1"/>
</dbReference>
<dbReference type="InterPro" id="IPR011990">
    <property type="entry name" value="TPR-like_helical_dom_sf"/>
</dbReference>
<dbReference type="Proteomes" id="UP000492821">
    <property type="component" value="Unassembled WGS sequence"/>
</dbReference>
<name>A0A7E4UUI2_PANRE</name>
<reference evidence="5" key="2">
    <citation type="submission" date="2020-10" db="UniProtKB">
        <authorList>
            <consortium name="WormBaseParasite"/>
        </authorList>
    </citation>
    <scope>IDENTIFICATION</scope>
</reference>
<dbReference type="SUPFAM" id="SSF48452">
    <property type="entry name" value="TPR-like"/>
    <property type="match status" value="2"/>
</dbReference>